<proteinExistence type="predicted"/>
<evidence type="ECO:0000313" key="3">
    <source>
        <dbReference type="Proteomes" id="UP000030140"/>
    </source>
</evidence>
<name>A0A0A2GY95_9FLAO</name>
<evidence type="ECO:0000313" key="2">
    <source>
        <dbReference type="EMBL" id="KGO07311.1"/>
    </source>
</evidence>
<feature type="compositionally biased region" description="Polar residues" evidence="1">
    <location>
        <begin position="87"/>
        <end position="98"/>
    </location>
</feature>
<protein>
    <submittedName>
        <fullName evidence="2">Uncharacterized protein</fullName>
    </submittedName>
</protein>
<comment type="caution">
    <text evidence="2">The sequence shown here is derived from an EMBL/GenBank/DDBJ whole genome shotgun (WGS) entry which is preliminary data.</text>
</comment>
<dbReference type="AlphaFoldDB" id="A0A0A2GY95"/>
<dbReference type="Proteomes" id="UP000030140">
    <property type="component" value="Unassembled WGS sequence"/>
</dbReference>
<keyword evidence="3" id="KW-1185">Reference proteome</keyword>
<accession>A0A0A2GY95</accession>
<dbReference type="EMBL" id="JSAQ01000001">
    <property type="protein sequence ID" value="KGO07311.1"/>
    <property type="molecule type" value="Genomic_DNA"/>
</dbReference>
<gene>
    <name evidence="2" type="ORF">NV36_11025</name>
</gene>
<feature type="region of interest" description="Disordered" evidence="1">
    <location>
        <begin position="72"/>
        <end position="99"/>
    </location>
</feature>
<reference evidence="2 3" key="1">
    <citation type="submission" date="2014-10" db="EMBL/GenBank/DDBJ databases">
        <title>Draft genome sequence of the proteorhodopsin-containing marine bacterium Dokdonia donghaensis.</title>
        <authorList>
            <person name="Gomez-Consarnau L."/>
            <person name="Gonzalez J.M."/>
            <person name="Riedel T."/>
            <person name="Jaenicke S."/>
            <person name="Wagner-Doebler I."/>
            <person name="Fuhrman J.A."/>
        </authorList>
    </citation>
    <scope>NUCLEOTIDE SEQUENCE [LARGE SCALE GENOMIC DNA]</scope>
    <source>
        <strain evidence="2 3">DSW-1</strain>
    </source>
</reference>
<dbReference type="KEGG" id="ddo:I597_1079"/>
<feature type="compositionally biased region" description="Basic and acidic residues" evidence="1">
    <location>
        <begin position="72"/>
        <end position="84"/>
    </location>
</feature>
<dbReference type="PATRIC" id="fig|1300343.5.peg.1093"/>
<sequence>MCIAVICFVSSTKDAFIQLAHTIEHAIAQSAHHGAHHHNEHSNLTINDTQHDHQSIDLLVKLFDTDLDKEVPEKKENYNTDKRLSISRYTTPSNPQANSKKDNYYYLLKPYTSIRWLPFEPPQA</sequence>
<evidence type="ECO:0000256" key="1">
    <source>
        <dbReference type="SAM" id="MobiDB-lite"/>
    </source>
</evidence>
<organism evidence="2 3">
    <name type="scientific">Dokdonia donghaensis DSW-1</name>
    <dbReference type="NCBI Taxonomy" id="1300343"/>
    <lineage>
        <taxon>Bacteria</taxon>
        <taxon>Pseudomonadati</taxon>
        <taxon>Bacteroidota</taxon>
        <taxon>Flavobacteriia</taxon>
        <taxon>Flavobacteriales</taxon>
        <taxon>Flavobacteriaceae</taxon>
        <taxon>Dokdonia</taxon>
    </lineage>
</organism>